<name>A0AAN9FN34_CROPI</name>
<proteinExistence type="predicted"/>
<dbReference type="EMBL" id="JAYWIO010000003">
    <property type="protein sequence ID" value="KAK7276360.1"/>
    <property type="molecule type" value="Genomic_DNA"/>
</dbReference>
<feature type="compositionally biased region" description="Basic and acidic residues" evidence="1">
    <location>
        <begin position="71"/>
        <end position="84"/>
    </location>
</feature>
<evidence type="ECO:0000313" key="3">
    <source>
        <dbReference type="Proteomes" id="UP001372338"/>
    </source>
</evidence>
<evidence type="ECO:0000313" key="2">
    <source>
        <dbReference type="EMBL" id="KAK7276360.1"/>
    </source>
</evidence>
<keyword evidence="3" id="KW-1185">Reference proteome</keyword>
<comment type="caution">
    <text evidence="2">The sequence shown here is derived from an EMBL/GenBank/DDBJ whole genome shotgun (WGS) entry which is preliminary data.</text>
</comment>
<dbReference type="Proteomes" id="UP001372338">
    <property type="component" value="Unassembled WGS sequence"/>
</dbReference>
<accession>A0AAN9FN34</accession>
<feature type="region of interest" description="Disordered" evidence="1">
    <location>
        <begin position="60"/>
        <end position="84"/>
    </location>
</feature>
<sequence length="155" mass="17679">MAAAAAAVRSWLGWSRDRIRDGREAIRYSRLPWQRRRKATSGERKESGSVTGERRFAIRDSLGSGGTTRLPGEERETSFDATSGRREREKGFVIIENHWITLLVEIYGSQAKGPPVKNTTWDHLKRLLKRLNGMPVPPVGFRLSVCLNLRSIYVW</sequence>
<evidence type="ECO:0000256" key="1">
    <source>
        <dbReference type="SAM" id="MobiDB-lite"/>
    </source>
</evidence>
<protein>
    <submittedName>
        <fullName evidence="2">Uncharacterized protein</fullName>
    </submittedName>
</protein>
<dbReference type="AlphaFoldDB" id="A0AAN9FN34"/>
<gene>
    <name evidence="2" type="ORF">RIF29_17499</name>
</gene>
<organism evidence="2 3">
    <name type="scientific">Crotalaria pallida</name>
    <name type="common">Smooth rattlebox</name>
    <name type="synonym">Crotalaria striata</name>
    <dbReference type="NCBI Taxonomy" id="3830"/>
    <lineage>
        <taxon>Eukaryota</taxon>
        <taxon>Viridiplantae</taxon>
        <taxon>Streptophyta</taxon>
        <taxon>Embryophyta</taxon>
        <taxon>Tracheophyta</taxon>
        <taxon>Spermatophyta</taxon>
        <taxon>Magnoliopsida</taxon>
        <taxon>eudicotyledons</taxon>
        <taxon>Gunneridae</taxon>
        <taxon>Pentapetalae</taxon>
        <taxon>rosids</taxon>
        <taxon>fabids</taxon>
        <taxon>Fabales</taxon>
        <taxon>Fabaceae</taxon>
        <taxon>Papilionoideae</taxon>
        <taxon>50 kb inversion clade</taxon>
        <taxon>genistoids sensu lato</taxon>
        <taxon>core genistoids</taxon>
        <taxon>Crotalarieae</taxon>
        <taxon>Crotalaria</taxon>
    </lineage>
</organism>
<reference evidence="2 3" key="1">
    <citation type="submission" date="2024-01" db="EMBL/GenBank/DDBJ databases">
        <title>The genomes of 5 underutilized Papilionoideae crops provide insights into root nodulation and disease resistanc.</title>
        <authorList>
            <person name="Yuan L."/>
        </authorList>
    </citation>
    <scope>NUCLEOTIDE SEQUENCE [LARGE SCALE GENOMIC DNA]</scope>
    <source>
        <strain evidence="2">ZHUSHIDOU_FW_LH</strain>
        <tissue evidence="2">Leaf</tissue>
    </source>
</reference>